<keyword evidence="2" id="KW-1185">Reference proteome</keyword>
<sequence length="404" mass="46216">MKSNQGRYLCAALSVGLGCVLLFVAFCSSRFAVRDLDFVLRSPWMEPWAQTWLWRGDRARFQDLDTVRAMDAYWRGVGRNPLLLGGWFALARLERQLDAGPRSDALHDFLLAHAPVSTPWRWHQLLLAADRRDEARFEHAFNFVLKRQSGYRQEAVEMALGFWGGWPAILRHTDCENRWTLLAECMARQAVDTCIGLYPLLESDCGAILEPLRQAEFMDFLLRNKRWDEAVAAGQSGGLFRNDRVTNGHFDAPVSGKAFDWRMGRVAGVETKREPRDGVGAHSAMRFHFLGTVNLRFAHFWQYLPLRPGTTCELRFFWKSRRLNTDQGMYAEVRGVGCDGLSVRSPAITGTRDWSAENLIFDVPDQCRMAKIAFQRDESLKFDSKIRGDVWIDAVELVEKSSAR</sequence>
<gene>
    <name evidence="1" type="ordered locus">Dbac_1693</name>
</gene>
<dbReference type="PROSITE" id="PS51257">
    <property type="entry name" value="PROKAR_LIPOPROTEIN"/>
    <property type="match status" value="1"/>
</dbReference>
<dbReference type="HOGENOM" id="CLU_680998_0_0_7"/>
<dbReference type="Proteomes" id="UP000002216">
    <property type="component" value="Chromosome"/>
</dbReference>
<evidence type="ECO:0000313" key="2">
    <source>
        <dbReference type="Proteomes" id="UP000002216"/>
    </source>
</evidence>
<dbReference type="KEGG" id="dba:Dbac_1693"/>
<dbReference type="AlphaFoldDB" id="C7LVM9"/>
<accession>C7LVM9</accession>
<proteinExistence type="predicted"/>
<dbReference type="Gene3D" id="2.60.120.260">
    <property type="entry name" value="Galactose-binding domain-like"/>
    <property type="match status" value="1"/>
</dbReference>
<dbReference type="RefSeq" id="WP_015773876.1">
    <property type="nucleotide sequence ID" value="NC_013173.1"/>
</dbReference>
<dbReference type="eggNOG" id="COG0457">
    <property type="taxonomic scope" value="Bacteria"/>
</dbReference>
<name>C7LVM9_DESBD</name>
<protein>
    <submittedName>
        <fullName evidence="1">Uncharacterized protein</fullName>
    </submittedName>
</protein>
<dbReference type="OrthoDB" id="5469253at2"/>
<organism evidence="1 2">
    <name type="scientific">Desulfomicrobium baculatum (strain DSM 4028 / VKM B-1378 / X)</name>
    <name type="common">Desulfovibrio baculatus</name>
    <dbReference type="NCBI Taxonomy" id="525897"/>
    <lineage>
        <taxon>Bacteria</taxon>
        <taxon>Pseudomonadati</taxon>
        <taxon>Thermodesulfobacteriota</taxon>
        <taxon>Desulfovibrionia</taxon>
        <taxon>Desulfovibrionales</taxon>
        <taxon>Desulfomicrobiaceae</taxon>
        <taxon>Desulfomicrobium</taxon>
    </lineage>
</organism>
<reference evidence="1 2" key="1">
    <citation type="journal article" date="2009" name="Stand. Genomic Sci.">
        <title>Complete genome sequence of Desulfomicrobium baculatum type strain (X).</title>
        <authorList>
            <person name="Copeland A."/>
            <person name="Spring S."/>
            <person name="Goker M."/>
            <person name="Schneider S."/>
            <person name="Lapidus A."/>
            <person name="Del Rio T.G."/>
            <person name="Tice H."/>
            <person name="Cheng J.F."/>
            <person name="Chen F."/>
            <person name="Nolan M."/>
            <person name="Bruce D."/>
            <person name="Goodwin L."/>
            <person name="Pitluck S."/>
            <person name="Ivanova N."/>
            <person name="Mavrommatis K."/>
            <person name="Ovchinnikova G."/>
            <person name="Pati A."/>
            <person name="Chen A."/>
            <person name="Palaniappan K."/>
            <person name="Land M."/>
            <person name="Hauser L."/>
            <person name="Chang Y.J."/>
            <person name="Jeffries C.C."/>
            <person name="Meincke L."/>
            <person name="Sims D."/>
            <person name="Brettin T."/>
            <person name="Detter J.C."/>
            <person name="Han C."/>
            <person name="Chain P."/>
            <person name="Bristow J."/>
            <person name="Eisen J.A."/>
            <person name="Markowitz V."/>
            <person name="Hugenholtz P."/>
            <person name="Kyrpides N.C."/>
            <person name="Klenk H.P."/>
            <person name="Lucas S."/>
        </authorList>
    </citation>
    <scope>NUCLEOTIDE SEQUENCE [LARGE SCALE GENOMIC DNA]</scope>
    <source>
        <strain evidence="2">DSM 4028 / VKM B-1378 / X</strain>
    </source>
</reference>
<dbReference type="STRING" id="525897.Dbac_1693"/>
<dbReference type="EMBL" id="CP001629">
    <property type="protein sequence ID" value="ACU89785.1"/>
    <property type="molecule type" value="Genomic_DNA"/>
</dbReference>
<evidence type="ECO:0000313" key="1">
    <source>
        <dbReference type="EMBL" id="ACU89785.1"/>
    </source>
</evidence>